<gene>
    <name evidence="2" type="ORF">FRZ44_22740</name>
</gene>
<dbReference type="EMBL" id="CP042906">
    <property type="protein sequence ID" value="QEX16978.1"/>
    <property type="molecule type" value="Genomic_DNA"/>
</dbReference>
<accession>A0A5J6MHI2</accession>
<dbReference type="AlphaFoldDB" id="A0A5J6MHI2"/>
<protein>
    <recommendedName>
        <fullName evidence="1">GmrSD restriction endonucleases N-terminal domain-containing protein</fullName>
    </recommendedName>
</protein>
<evidence type="ECO:0000313" key="2">
    <source>
        <dbReference type="EMBL" id="QEX16978.1"/>
    </source>
</evidence>
<dbReference type="PANTHER" id="PTHR39639">
    <property type="entry name" value="CHROMOSOME 16, WHOLE GENOME SHOTGUN SEQUENCE"/>
    <property type="match status" value="1"/>
</dbReference>
<dbReference type="InterPro" id="IPR004919">
    <property type="entry name" value="GmrSD_N"/>
</dbReference>
<keyword evidence="3" id="KW-1185">Reference proteome</keyword>
<feature type="domain" description="GmrSD restriction endonucleases N-terminal" evidence="1">
    <location>
        <begin position="4"/>
        <end position="146"/>
    </location>
</feature>
<organism evidence="2 3">
    <name type="scientific">Hypericibacter terrae</name>
    <dbReference type="NCBI Taxonomy" id="2602015"/>
    <lineage>
        <taxon>Bacteria</taxon>
        <taxon>Pseudomonadati</taxon>
        <taxon>Pseudomonadota</taxon>
        <taxon>Alphaproteobacteria</taxon>
        <taxon>Rhodospirillales</taxon>
        <taxon>Dongiaceae</taxon>
        <taxon>Hypericibacter</taxon>
    </lineage>
</organism>
<dbReference type="PANTHER" id="PTHR39639:SF1">
    <property type="entry name" value="DUF262 DOMAIN-CONTAINING PROTEIN"/>
    <property type="match status" value="1"/>
</dbReference>
<dbReference type="Proteomes" id="UP000326202">
    <property type="component" value="Chromosome"/>
</dbReference>
<reference evidence="2 3" key="1">
    <citation type="submission" date="2019-08" db="EMBL/GenBank/DDBJ databases">
        <title>Hyperibacter terrae gen. nov., sp. nov. and Hyperibacter viscosus sp. nov., two new members in the family Rhodospirillaceae isolated from the rhizosphere of Hypericum perforatum.</title>
        <authorList>
            <person name="Noviana Z."/>
        </authorList>
    </citation>
    <scope>NUCLEOTIDE SEQUENCE [LARGE SCALE GENOMIC DNA]</scope>
    <source>
        <strain evidence="2 3">R5913</strain>
    </source>
</reference>
<evidence type="ECO:0000313" key="3">
    <source>
        <dbReference type="Proteomes" id="UP000326202"/>
    </source>
</evidence>
<proteinExistence type="predicted"/>
<dbReference type="Pfam" id="PF03235">
    <property type="entry name" value="GmrSD_N"/>
    <property type="match status" value="1"/>
</dbReference>
<evidence type="ECO:0000259" key="1">
    <source>
        <dbReference type="Pfam" id="PF03235"/>
    </source>
</evidence>
<dbReference type="KEGG" id="htq:FRZ44_22740"/>
<name>A0A5J6MHI2_9PROT</name>
<sequence>MDASYQRRGRLWSAADKAYLIDSILNGFDVPKLYLADFTYADSKLNKKRLPYAVIDGKQRLEAIFDFFEGTVQLNSDFVFLENPALKLGGLSYRDLSQNHGEIAEAFDNYNLSIMSVITNKEELINELFVRLNRSKPLTGAEVRNAMAGPAPEVIRQISKHDFFSECVSFQVLRGQDLNAAAKIILFEYFGEPQETKKASLDAFVLAASKDRNRLELAGRRTYSTLDDLTGVFLPKDRLLLSAGVVPVYYWFIRSIKQRQYRIVREFLVQFEEERWENRQKAETAGSRGIDKQLLEYDRLNRSTNDLTSHIERVRILAERFSRFAS</sequence>